<reference evidence="2 3" key="1">
    <citation type="journal article" date="2023" name="Sci. Data">
        <title>Genome assembly of the Korean intertidal mud-creeper Batillaria attramentaria.</title>
        <authorList>
            <person name="Patra A.K."/>
            <person name="Ho P.T."/>
            <person name="Jun S."/>
            <person name="Lee S.J."/>
            <person name="Kim Y."/>
            <person name="Won Y.J."/>
        </authorList>
    </citation>
    <scope>NUCLEOTIDE SEQUENCE [LARGE SCALE GENOMIC DNA]</scope>
    <source>
        <strain evidence="2">Wonlab-2016</strain>
    </source>
</reference>
<gene>
    <name evidence="2" type="ORF">BaRGS_00026209</name>
</gene>
<dbReference type="PANTHER" id="PTHR12356">
    <property type="entry name" value="NUCLEAR MOVEMENT PROTEIN NUDC"/>
    <property type="match status" value="1"/>
</dbReference>
<evidence type="ECO:0000259" key="1">
    <source>
        <dbReference type="PROSITE" id="PS51203"/>
    </source>
</evidence>
<evidence type="ECO:0000313" key="2">
    <source>
        <dbReference type="EMBL" id="KAK7482608.1"/>
    </source>
</evidence>
<dbReference type="PROSITE" id="PS51203">
    <property type="entry name" value="CS"/>
    <property type="match status" value="1"/>
</dbReference>
<dbReference type="EMBL" id="JACVVK020000242">
    <property type="protein sequence ID" value="KAK7482608.1"/>
    <property type="molecule type" value="Genomic_DNA"/>
</dbReference>
<dbReference type="InterPro" id="IPR008978">
    <property type="entry name" value="HSP20-like_chaperone"/>
</dbReference>
<dbReference type="PANTHER" id="PTHR12356:SF18">
    <property type="entry name" value="NUDC DOMAIN-CONTAINING PROTEIN 2"/>
    <property type="match status" value="1"/>
</dbReference>
<dbReference type="InterPro" id="IPR037898">
    <property type="entry name" value="NudC_fam"/>
</dbReference>
<keyword evidence="3" id="KW-1185">Reference proteome</keyword>
<organism evidence="2 3">
    <name type="scientific">Batillaria attramentaria</name>
    <dbReference type="NCBI Taxonomy" id="370345"/>
    <lineage>
        <taxon>Eukaryota</taxon>
        <taxon>Metazoa</taxon>
        <taxon>Spiralia</taxon>
        <taxon>Lophotrochozoa</taxon>
        <taxon>Mollusca</taxon>
        <taxon>Gastropoda</taxon>
        <taxon>Caenogastropoda</taxon>
        <taxon>Sorbeoconcha</taxon>
        <taxon>Cerithioidea</taxon>
        <taxon>Batillariidae</taxon>
        <taxon>Batillaria</taxon>
    </lineage>
</organism>
<comment type="caution">
    <text evidence="2">The sequence shown here is derived from an EMBL/GenBank/DDBJ whole genome shotgun (WGS) entry which is preliminary data.</text>
</comment>
<sequence length="152" mass="17264">MAHFDERSGIVPCKTEWGSWWQTLDEIYIEVDTGREISAKSVKCDIKAKQIKVVVNGETLIDGTLFEAVHPDDSTWTVEDKRFLRICLSKSLTTADHCWKSLLLNQYETDALTYDEMQKKLTLQRFQLENPGFDFSGASMSGNYQGGGPQFS</sequence>
<dbReference type="SUPFAM" id="SSF49764">
    <property type="entry name" value="HSP20-like chaperones"/>
    <property type="match status" value="1"/>
</dbReference>
<dbReference type="AlphaFoldDB" id="A0ABD0K6W2"/>
<evidence type="ECO:0000313" key="3">
    <source>
        <dbReference type="Proteomes" id="UP001519460"/>
    </source>
</evidence>
<protein>
    <recommendedName>
        <fullName evidence="1">CS domain-containing protein</fullName>
    </recommendedName>
</protein>
<name>A0ABD0K6W2_9CAEN</name>
<dbReference type="InterPro" id="IPR007052">
    <property type="entry name" value="CS_dom"/>
</dbReference>
<feature type="domain" description="CS" evidence="1">
    <location>
        <begin position="13"/>
        <end position="103"/>
    </location>
</feature>
<dbReference type="Pfam" id="PF04969">
    <property type="entry name" value="CS"/>
    <property type="match status" value="1"/>
</dbReference>
<dbReference type="Gene3D" id="2.60.40.790">
    <property type="match status" value="1"/>
</dbReference>
<dbReference type="Gene3D" id="1.20.5.740">
    <property type="entry name" value="Single helix bin"/>
    <property type="match status" value="1"/>
</dbReference>
<dbReference type="Proteomes" id="UP001519460">
    <property type="component" value="Unassembled WGS sequence"/>
</dbReference>
<proteinExistence type="predicted"/>
<accession>A0ABD0K6W2</accession>